<dbReference type="Pfam" id="PF18955">
    <property type="entry name" value="DUF5698"/>
    <property type="match status" value="1"/>
</dbReference>
<evidence type="ECO:0000259" key="6">
    <source>
        <dbReference type="Pfam" id="PF18955"/>
    </source>
</evidence>
<evidence type="ECO:0000313" key="10">
    <source>
        <dbReference type="Proteomes" id="UP000017818"/>
    </source>
</evidence>
<dbReference type="PANTHER" id="PTHR40060:SF1">
    <property type="entry name" value="UPF0316 PROTEIN YEBE"/>
    <property type="match status" value="1"/>
</dbReference>
<evidence type="ECO:0000256" key="2">
    <source>
        <dbReference type="ARBA" id="ARBA00022692"/>
    </source>
</evidence>
<dbReference type="CDD" id="cd16381">
    <property type="entry name" value="YitT_C_like_1"/>
    <property type="match status" value="1"/>
</dbReference>
<dbReference type="Proteomes" id="UP000005244">
    <property type="component" value="Unassembled WGS sequence"/>
</dbReference>
<sequence length="171" mass="19203">MDKEVLLTFLVIFSLRIVDTTLSTLTTMFMSQGNKKLAPIMGFAQTATWVTCLNIVMSKLSNPMNLLIYAIAYGCGVCVGILLEEKIASGNVIIQGVIDEKDKHIITELRNMNIMVTSMEGQGRENSKRLVLFIALQRKKLNAVRKYLRDNHVFITVSKGDMYLNINPNSK</sequence>
<reference evidence="8 9" key="2">
    <citation type="submission" date="2012-07" db="EMBL/GenBank/DDBJ databases">
        <authorList>
            <person name="Durkin A.S."/>
            <person name="McCorrison J."/>
            <person name="Torralba M."/>
            <person name="Gillis M."/>
            <person name="Methe B."/>
            <person name="Sutton G."/>
            <person name="Nelson K.E."/>
        </authorList>
    </citation>
    <scope>NUCLEOTIDE SEQUENCE [LARGE SCALE GENOMIC DNA]</scope>
    <source>
        <strain evidence="8 9">OBRC8</strain>
    </source>
</reference>
<dbReference type="Proteomes" id="UP000017818">
    <property type="component" value="Unassembled WGS sequence"/>
</dbReference>
<evidence type="ECO:0000313" key="8">
    <source>
        <dbReference type="EMBL" id="EJU19545.1"/>
    </source>
</evidence>
<evidence type="ECO:0000256" key="3">
    <source>
        <dbReference type="ARBA" id="ARBA00022989"/>
    </source>
</evidence>
<dbReference type="OrthoDB" id="48231at2"/>
<feature type="transmembrane region" description="Helical" evidence="5">
    <location>
        <begin position="6"/>
        <end position="25"/>
    </location>
</feature>
<keyword evidence="3 5" id="KW-1133">Transmembrane helix</keyword>
<comment type="caution">
    <text evidence="8">The sequence shown here is derived from an EMBL/GenBank/DDBJ whole genome shotgun (WGS) entry which is preliminary data.</text>
</comment>
<keyword evidence="1" id="KW-1003">Cell membrane</keyword>
<evidence type="ECO:0000313" key="7">
    <source>
        <dbReference type="EMBL" id="EHL18112.1"/>
    </source>
</evidence>
<evidence type="ECO:0000256" key="5">
    <source>
        <dbReference type="SAM" id="Phobius"/>
    </source>
</evidence>
<keyword evidence="2 5" id="KW-0812">Transmembrane</keyword>
<protein>
    <recommendedName>
        <fullName evidence="6">DUF5698 domain-containing protein</fullName>
    </recommendedName>
</protein>
<dbReference type="EMBL" id="ALNK01000040">
    <property type="protein sequence ID" value="EJU19545.1"/>
    <property type="molecule type" value="Genomic_DNA"/>
</dbReference>
<accession>V9HS20</accession>
<dbReference type="PANTHER" id="PTHR40060">
    <property type="entry name" value="UPF0316 PROTEIN YEBE"/>
    <property type="match status" value="1"/>
</dbReference>
<gene>
    <name evidence="8" type="ORF">HMPREF1143_0155</name>
    <name evidence="7" type="ORF">HMPREF9630_01107</name>
</gene>
<feature type="domain" description="DUF5698" evidence="6">
    <location>
        <begin position="24"/>
        <end position="81"/>
    </location>
</feature>
<proteinExistence type="predicted"/>
<dbReference type="HOGENOM" id="CLU_106166_0_0_9"/>
<keyword evidence="9" id="KW-1185">Reference proteome</keyword>
<dbReference type="EMBL" id="AFZF02000001">
    <property type="protein sequence ID" value="EHL18112.1"/>
    <property type="molecule type" value="Genomic_DNA"/>
</dbReference>
<dbReference type="AlphaFoldDB" id="J6H2C1"/>
<evidence type="ECO:0000313" key="9">
    <source>
        <dbReference type="Proteomes" id="UP000005244"/>
    </source>
</evidence>
<dbReference type="InterPro" id="IPR044035">
    <property type="entry name" value="DUF5698"/>
</dbReference>
<name>J6H2C1_9FIRM</name>
<evidence type="ECO:0000256" key="1">
    <source>
        <dbReference type="ARBA" id="ARBA00022475"/>
    </source>
</evidence>
<accession>J6H2C1</accession>
<reference evidence="7 10" key="1">
    <citation type="submission" date="2012-05" db="EMBL/GenBank/DDBJ databases">
        <title>The Genome Sequence of Eubacteriaceae bacterium CM2.</title>
        <authorList>
            <consortium name="The Broad Institute Genome Sequencing Platform"/>
            <person name="Earl A."/>
            <person name="Ward D."/>
            <person name="Feldgarden M."/>
            <person name="Gevers D."/>
            <person name="Sizova M."/>
            <person name="Hazen A."/>
            <person name="Epstein S."/>
            <person name="Walker B."/>
            <person name="Young S.K."/>
            <person name="Zeng Q."/>
            <person name="Gargeya S."/>
            <person name="Fitzgerald M."/>
            <person name="Haas B."/>
            <person name="Abouelleil A."/>
            <person name="Alvarado L."/>
            <person name="Arachchi H.M."/>
            <person name="Berlin A."/>
            <person name="Chapman S.B."/>
            <person name="Goldberg J."/>
            <person name="Griggs A."/>
            <person name="Gujja S."/>
            <person name="Hansen M."/>
            <person name="Howarth C."/>
            <person name="Imamovic A."/>
            <person name="Larimer J."/>
            <person name="McCowen C."/>
            <person name="Montmayeur A."/>
            <person name="Murphy C."/>
            <person name="Neiman D."/>
            <person name="Pearson M."/>
            <person name="Priest M."/>
            <person name="Roberts A."/>
            <person name="Saif S."/>
            <person name="Shea T."/>
            <person name="Sisk P."/>
            <person name="Sykes S."/>
            <person name="Wortman J."/>
            <person name="Nusbaum C."/>
            <person name="Birren B."/>
        </authorList>
    </citation>
    <scope>NUCLEOTIDE SEQUENCE [LARGE SCALE GENOMIC DNA]</scope>
    <source>
        <strain evidence="7 10">CM2</strain>
    </source>
</reference>
<keyword evidence="4 5" id="KW-0472">Membrane</keyword>
<feature type="transmembrane region" description="Helical" evidence="5">
    <location>
        <begin position="63"/>
        <end position="83"/>
    </location>
</feature>
<dbReference type="PATRIC" id="fig|796939.3.peg.345"/>
<dbReference type="InterPro" id="IPR022930">
    <property type="entry name" value="UPF0316"/>
</dbReference>
<evidence type="ECO:0000256" key="4">
    <source>
        <dbReference type="ARBA" id="ARBA00023136"/>
    </source>
</evidence>
<organism evidence="8 9">
    <name type="scientific">Peptoanaerobacter stomatis</name>
    <dbReference type="NCBI Taxonomy" id="796937"/>
    <lineage>
        <taxon>Bacteria</taxon>
        <taxon>Bacillati</taxon>
        <taxon>Bacillota</taxon>
        <taxon>Clostridia</taxon>
        <taxon>Peptostreptococcales</taxon>
        <taxon>Filifactoraceae</taxon>
        <taxon>Peptoanaerobacter</taxon>
    </lineage>
</organism>
<dbReference type="RefSeq" id="WP_009526561.1">
    <property type="nucleotide sequence ID" value="NZ_ALNK01000040.1"/>
</dbReference>